<dbReference type="PANTHER" id="PTHR35089">
    <property type="entry name" value="CHAPERONE PROTEIN SKP"/>
    <property type="match status" value="1"/>
</dbReference>
<evidence type="ECO:0000313" key="6">
    <source>
        <dbReference type="Proteomes" id="UP000257323"/>
    </source>
</evidence>
<evidence type="ECO:0000256" key="3">
    <source>
        <dbReference type="SAM" id="Coils"/>
    </source>
</evidence>
<comment type="caution">
    <text evidence="5">The sequence shown here is derived from an EMBL/GenBank/DDBJ whole genome shotgun (WGS) entry which is preliminary data.</text>
</comment>
<dbReference type="PANTHER" id="PTHR35089:SF1">
    <property type="entry name" value="CHAPERONE PROTEIN SKP"/>
    <property type="match status" value="1"/>
</dbReference>
<evidence type="ECO:0000313" key="5">
    <source>
        <dbReference type="EMBL" id="RFT15067.1"/>
    </source>
</evidence>
<evidence type="ECO:0000256" key="2">
    <source>
        <dbReference type="ARBA" id="ARBA00022729"/>
    </source>
</evidence>
<evidence type="ECO:0000256" key="1">
    <source>
        <dbReference type="ARBA" id="ARBA00009091"/>
    </source>
</evidence>
<gene>
    <name evidence="5" type="ORF">OP8BY_0698</name>
</gene>
<keyword evidence="2 4" id="KW-0732">Signal</keyword>
<name>A0A3E2BKA4_9BACT</name>
<dbReference type="GO" id="GO:0050821">
    <property type="term" value="P:protein stabilization"/>
    <property type="evidence" value="ECO:0007669"/>
    <property type="project" value="TreeGrafter"/>
</dbReference>
<proteinExistence type="inferred from homology"/>
<dbReference type="Pfam" id="PF03938">
    <property type="entry name" value="OmpH"/>
    <property type="match status" value="1"/>
</dbReference>
<dbReference type="InterPro" id="IPR024930">
    <property type="entry name" value="Skp_dom_sf"/>
</dbReference>
<dbReference type="Gene3D" id="3.30.910.20">
    <property type="entry name" value="Skp domain"/>
    <property type="match status" value="1"/>
</dbReference>
<dbReference type="EMBL" id="QUAH01000013">
    <property type="protein sequence ID" value="RFT15067.1"/>
    <property type="molecule type" value="Genomic_DNA"/>
</dbReference>
<comment type="similarity">
    <text evidence="1">Belongs to the Skp family.</text>
</comment>
<organism evidence="5 6">
    <name type="scientific">Candidatus Saccharicenans subterraneus</name>
    <dbReference type="NCBI Taxonomy" id="2508984"/>
    <lineage>
        <taxon>Bacteria</taxon>
        <taxon>Candidatus Aminicenantota</taxon>
        <taxon>Candidatus Aminicenantia</taxon>
        <taxon>Candidatus Aminicenantales</taxon>
        <taxon>Candidatus Saccharicenantaceae</taxon>
        <taxon>Candidatus Saccharicenans</taxon>
    </lineage>
</organism>
<dbReference type="GO" id="GO:0051082">
    <property type="term" value="F:unfolded protein binding"/>
    <property type="evidence" value="ECO:0007669"/>
    <property type="project" value="InterPro"/>
</dbReference>
<dbReference type="Proteomes" id="UP000257323">
    <property type="component" value="Unassembled WGS sequence"/>
</dbReference>
<feature type="signal peptide" evidence="4">
    <location>
        <begin position="1"/>
        <end position="24"/>
    </location>
</feature>
<evidence type="ECO:0000256" key="4">
    <source>
        <dbReference type="SAM" id="SignalP"/>
    </source>
</evidence>
<accession>A0A3E2BKA4</accession>
<reference evidence="5 6" key="1">
    <citation type="submission" date="2018-08" db="EMBL/GenBank/DDBJ databases">
        <title>Genome analysis of the thermophilic bacterium of the candidate phylum Aminicenantes from deep subsurface aquifer revealed its physiology and ecological role.</title>
        <authorList>
            <person name="Kadnikov V.V."/>
            <person name="Mardanov A.V."/>
            <person name="Beletsky A.V."/>
            <person name="Karnachuk O.V."/>
            <person name="Ravin N.V."/>
        </authorList>
    </citation>
    <scope>NUCLEOTIDE SEQUENCE [LARGE SCALE GENOMIC DNA]</scope>
    <source>
        <strain evidence="5">BY38</strain>
    </source>
</reference>
<dbReference type="GO" id="GO:0005829">
    <property type="term" value="C:cytosol"/>
    <property type="evidence" value="ECO:0007669"/>
    <property type="project" value="TreeGrafter"/>
</dbReference>
<feature type="chain" id="PRO_5017607930" evidence="4">
    <location>
        <begin position="25"/>
        <end position="178"/>
    </location>
</feature>
<dbReference type="SUPFAM" id="SSF111384">
    <property type="entry name" value="OmpH-like"/>
    <property type="match status" value="1"/>
</dbReference>
<dbReference type="InterPro" id="IPR005632">
    <property type="entry name" value="Chaperone_Skp"/>
</dbReference>
<sequence>MRRILTAVLLLAVMLIAGSHLALAQQSLKVGVINSQEILEKSAEGKKAIAQLEEKNRKTQQDLAKLDDQIRQLESRLSTQQLTMTQEAILSLSVDLDRKRTERQRMAEDAQKDMQELTQRLYMRIQSEVMPIINKLGQEKGLDLILDLRESGVLFFSPAVDLTQEVIKRYDASKAPAK</sequence>
<protein>
    <submittedName>
        <fullName evidence="5">Outer membrane protein H</fullName>
    </submittedName>
</protein>
<dbReference type="AlphaFoldDB" id="A0A3E2BKA4"/>
<feature type="coiled-coil region" evidence="3">
    <location>
        <begin position="42"/>
        <end position="120"/>
    </location>
</feature>
<keyword evidence="3" id="KW-0175">Coiled coil</keyword>
<dbReference type="SMART" id="SM00935">
    <property type="entry name" value="OmpH"/>
    <property type="match status" value="1"/>
</dbReference>